<gene>
    <name evidence="1" type="ORF">LEP1GSC008_4576</name>
</gene>
<comment type="caution">
    <text evidence="1">The sequence shown here is derived from an EMBL/GenBank/DDBJ whole genome shotgun (WGS) entry which is preliminary data.</text>
</comment>
<sequence length="39" mass="4356">MKIGAVGPGSLAPVNKLKVRLKTKPFPKFTRVRRKDSSF</sequence>
<dbReference type="PATRIC" id="fig|1240687.3.peg.316"/>
<reference evidence="1 2" key="1">
    <citation type="submission" date="2013-01" db="EMBL/GenBank/DDBJ databases">
        <authorList>
            <person name="Harkins D.M."/>
            <person name="Durkin A.S."/>
            <person name="Brinkac L.M."/>
            <person name="Haft D.H."/>
            <person name="Selengut J.D."/>
            <person name="Sanka R."/>
            <person name="DePew J."/>
            <person name="Purushe J."/>
            <person name="Galloway R.L."/>
            <person name="Vinetz J.M."/>
            <person name="Sutton G.G."/>
            <person name="Nierman W.C."/>
            <person name="Fouts D.E."/>
        </authorList>
    </citation>
    <scope>NUCLEOTIDE SEQUENCE [LARGE SCALE GENOMIC DNA]</scope>
    <source>
        <strain evidence="1 2">Nikolaevo</strain>
    </source>
</reference>
<evidence type="ECO:0000313" key="1">
    <source>
        <dbReference type="EMBL" id="EMK25992.1"/>
    </source>
</evidence>
<dbReference type="Proteomes" id="UP000011980">
    <property type="component" value="Unassembled WGS sequence"/>
</dbReference>
<organism evidence="1 2">
    <name type="scientific">Leptospira kirschneri serovar Bulgarica str. Nikolaevo</name>
    <dbReference type="NCBI Taxonomy" id="1240687"/>
    <lineage>
        <taxon>Bacteria</taxon>
        <taxon>Pseudomonadati</taxon>
        <taxon>Spirochaetota</taxon>
        <taxon>Spirochaetia</taxon>
        <taxon>Leptospirales</taxon>
        <taxon>Leptospiraceae</taxon>
        <taxon>Leptospira</taxon>
    </lineage>
</organism>
<accession>M6FG36</accession>
<name>M6FG36_9LEPT</name>
<dbReference type="EMBL" id="ANCE01000021">
    <property type="protein sequence ID" value="EMK25992.1"/>
    <property type="molecule type" value="Genomic_DNA"/>
</dbReference>
<evidence type="ECO:0000313" key="2">
    <source>
        <dbReference type="Proteomes" id="UP000011980"/>
    </source>
</evidence>
<proteinExistence type="predicted"/>
<dbReference type="AlphaFoldDB" id="M6FG36"/>
<protein>
    <submittedName>
        <fullName evidence="1">Uncharacterized protein</fullName>
    </submittedName>
</protein>